<dbReference type="EMBL" id="KK113363">
    <property type="protein sequence ID" value="KFM59957.1"/>
    <property type="molecule type" value="Genomic_DNA"/>
</dbReference>
<dbReference type="InterPro" id="IPR036397">
    <property type="entry name" value="RNaseH_sf"/>
</dbReference>
<protein>
    <recommendedName>
        <fullName evidence="3">Transposable element Tc3 transposase</fullName>
    </recommendedName>
</protein>
<reference evidence="1 2" key="1">
    <citation type="submission" date="2013-11" db="EMBL/GenBank/DDBJ databases">
        <title>Genome sequencing of Stegodyphus mimosarum.</title>
        <authorList>
            <person name="Bechsgaard J."/>
        </authorList>
    </citation>
    <scope>NUCLEOTIDE SEQUENCE [LARGE SCALE GENOMIC DNA]</scope>
</reference>
<accession>A0A087T4B8</accession>
<dbReference type="GO" id="GO:0003676">
    <property type="term" value="F:nucleic acid binding"/>
    <property type="evidence" value="ECO:0007669"/>
    <property type="project" value="InterPro"/>
</dbReference>
<dbReference type="AlphaFoldDB" id="A0A087T4B8"/>
<dbReference type="Gene3D" id="3.30.420.10">
    <property type="entry name" value="Ribonuclease H-like superfamily/Ribonuclease H"/>
    <property type="match status" value="1"/>
</dbReference>
<dbReference type="OrthoDB" id="25402at2759"/>
<evidence type="ECO:0000313" key="2">
    <source>
        <dbReference type="Proteomes" id="UP000054359"/>
    </source>
</evidence>
<feature type="non-terminal residue" evidence="1">
    <location>
        <position position="63"/>
    </location>
</feature>
<dbReference type="Proteomes" id="UP000054359">
    <property type="component" value="Unassembled WGS sequence"/>
</dbReference>
<evidence type="ECO:0000313" key="1">
    <source>
        <dbReference type="EMBL" id="KFM59957.1"/>
    </source>
</evidence>
<evidence type="ECO:0008006" key="3">
    <source>
        <dbReference type="Google" id="ProtNLM"/>
    </source>
</evidence>
<sequence length="63" mass="7367">MCFDESRFILQSDSRRAFIWRTPGSRYHQDNIIERQLYGGVGLLVWGGITMAPEQICMFRSEP</sequence>
<name>A0A087T4B8_STEMI</name>
<proteinExistence type="predicted"/>
<keyword evidence="2" id="KW-1185">Reference proteome</keyword>
<organism evidence="1 2">
    <name type="scientific">Stegodyphus mimosarum</name>
    <name type="common">African social velvet spider</name>
    <dbReference type="NCBI Taxonomy" id="407821"/>
    <lineage>
        <taxon>Eukaryota</taxon>
        <taxon>Metazoa</taxon>
        <taxon>Ecdysozoa</taxon>
        <taxon>Arthropoda</taxon>
        <taxon>Chelicerata</taxon>
        <taxon>Arachnida</taxon>
        <taxon>Araneae</taxon>
        <taxon>Araneomorphae</taxon>
        <taxon>Entelegynae</taxon>
        <taxon>Eresoidea</taxon>
        <taxon>Eresidae</taxon>
        <taxon>Stegodyphus</taxon>
    </lineage>
</organism>
<gene>
    <name evidence="1" type="ORF">X975_14867</name>
</gene>